<evidence type="ECO:0000256" key="4">
    <source>
        <dbReference type="ARBA" id="ARBA00022691"/>
    </source>
</evidence>
<name>A0AAV4FKR6_9GAST</name>
<dbReference type="Pfam" id="PF01795">
    <property type="entry name" value="Methyltransf_5"/>
    <property type="match status" value="1"/>
</dbReference>
<evidence type="ECO:0000256" key="3">
    <source>
        <dbReference type="ARBA" id="ARBA00022679"/>
    </source>
</evidence>
<keyword evidence="3" id="KW-0808">Transferase</keyword>
<dbReference type="InterPro" id="IPR002903">
    <property type="entry name" value="RsmH"/>
</dbReference>
<comment type="similarity">
    <text evidence="1">Belongs to the methyltransferase superfamily. RsmH family.</text>
</comment>
<dbReference type="SUPFAM" id="SSF81799">
    <property type="entry name" value="Putative methyltransferase TM0872, insert domain"/>
    <property type="match status" value="1"/>
</dbReference>
<dbReference type="Proteomes" id="UP000762676">
    <property type="component" value="Unassembled WGS sequence"/>
</dbReference>
<keyword evidence="2 5" id="KW-0489">Methyltransferase</keyword>
<evidence type="ECO:0000256" key="2">
    <source>
        <dbReference type="ARBA" id="ARBA00022603"/>
    </source>
</evidence>
<dbReference type="Gene3D" id="3.40.50.150">
    <property type="entry name" value="Vaccinia Virus protein VP39"/>
    <property type="match status" value="1"/>
</dbReference>
<organism evidence="5 6">
    <name type="scientific">Elysia marginata</name>
    <dbReference type="NCBI Taxonomy" id="1093978"/>
    <lineage>
        <taxon>Eukaryota</taxon>
        <taxon>Metazoa</taxon>
        <taxon>Spiralia</taxon>
        <taxon>Lophotrochozoa</taxon>
        <taxon>Mollusca</taxon>
        <taxon>Gastropoda</taxon>
        <taxon>Heterobranchia</taxon>
        <taxon>Euthyneura</taxon>
        <taxon>Panpulmonata</taxon>
        <taxon>Sacoglossa</taxon>
        <taxon>Placobranchoidea</taxon>
        <taxon>Plakobranchidae</taxon>
        <taxon>Elysia</taxon>
    </lineage>
</organism>
<keyword evidence="4" id="KW-0949">S-adenosyl-L-methionine</keyword>
<dbReference type="InterPro" id="IPR023397">
    <property type="entry name" value="SAM-dep_MeTrfase_MraW_recog"/>
</dbReference>
<dbReference type="GO" id="GO:0071424">
    <property type="term" value="F:rRNA (cytosine-N4-)-methyltransferase activity"/>
    <property type="evidence" value="ECO:0007669"/>
    <property type="project" value="TreeGrafter"/>
</dbReference>
<dbReference type="HAMAP" id="MF_01007">
    <property type="entry name" value="16SrRNA_methyltr_H"/>
    <property type="match status" value="1"/>
</dbReference>
<gene>
    <name evidence="5" type="ORF">ElyMa_003867100</name>
</gene>
<dbReference type="PIRSF" id="PIRSF004486">
    <property type="entry name" value="MraW"/>
    <property type="match status" value="1"/>
</dbReference>
<dbReference type="NCBIfam" id="TIGR00006">
    <property type="entry name" value="16S rRNA (cytosine(1402)-N(4))-methyltransferase RsmH"/>
    <property type="match status" value="1"/>
</dbReference>
<sequence length="360" mass="39852">MKVDVENKQQSQRELDLHQLGHTPVMPQEILMCLQPKNDQVIVDGTFGAGGHAKEILKVAPHIRYFAADRDLAAHRKALALASKFRPGQIVPLLCRFSELPAHLEHHGVAPGSVDGFLFDLGASSMQFDSSQRGFSLSKDGPLDMRMDGKRSPESVTAADVVNNLDPADLANILKKYGEEKMARPIAQAVVDARYAFGNFTRTKQLAEVVSSVFASGAFRHDKMHRQAHVATKTFQALRIFVNDELNELHAGLLVAAHYLRPGSGVCAALAFHSLEDRIIKRHFHGLDMDAPGSQAVKDHFRNARVSFDVTEVQKQFLEGKRWQPLSKKVTGPTEEECLTNPRARSAKLRAALRLDNGED</sequence>
<dbReference type="EMBL" id="BMAT01007889">
    <property type="protein sequence ID" value="GFR73440.1"/>
    <property type="molecule type" value="Genomic_DNA"/>
</dbReference>
<dbReference type="PANTHER" id="PTHR11265">
    <property type="entry name" value="S-ADENOSYL-METHYLTRANSFERASE MRAW"/>
    <property type="match status" value="1"/>
</dbReference>
<dbReference type="PANTHER" id="PTHR11265:SF0">
    <property type="entry name" value="12S RRNA N4-METHYLCYTIDINE METHYLTRANSFERASE"/>
    <property type="match status" value="1"/>
</dbReference>
<dbReference type="GO" id="GO:0070475">
    <property type="term" value="P:rRNA base methylation"/>
    <property type="evidence" value="ECO:0007669"/>
    <property type="project" value="TreeGrafter"/>
</dbReference>
<dbReference type="Gene3D" id="1.10.150.170">
    <property type="entry name" value="Putative methyltransferase TM0872, insert domain"/>
    <property type="match status" value="1"/>
</dbReference>
<evidence type="ECO:0000256" key="1">
    <source>
        <dbReference type="ARBA" id="ARBA00010396"/>
    </source>
</evidence>
<comment type="caution">
    <text evidence="5">The sequence shown here is derived from an EMBL/GenBank/DDBJ whole genome shotgun (WGS) entry which is preliminary data.</text>
</comment>
<dbReference type="AlphaFoldDB" id="A0AAV4FKR6"/>
<keyword evidence="6" id="KW-1185">Reference proteome</keyword>
<protein>
    <submittedName>
        <fullName evidence="5">Ribosomal RNA small subunit methyltransferase H</fullName>
    </submittedName>
</protein>
<dbReference type="InterPro" id="IPR029063">
    <property type="entry name" value="SAM-dependent_MTases_sf"/>
</dbReference>
<dbReference type="SUPFAM" id="SSF53335">
    <property type="entry name" value="S-adenosyl-L-methionine-dependent methyltransferases"/>
    <property type="match status" value="1"/>
</dbReference>
<evidence type="ECO:0000313" key="6">
    <source>
        <dbReference type="Proteomes" id="UP000762676"/>
    </source>
</evidence>
<accession>A0AAV4FKR6</accession>
<proteinExistence type="inferred from homology"/>
<evidence type="ECO:0000313" key="5">
    <source>
        <dbReference type="EMBL" id="GFR73440.1"/>
    </source>
</evidence>
<reference evidence="5 6" key="1">
    <citation type="journal article" date="2021" name="Elife">
        <title>Chloroplast acquisition without the gene transfer in kleptoplastic sea slugs, Plakobranchus ocellatus.</title>
        <authorList>
            <person name="Maeda T."/>
            <person name="Takahashi S."/>
            <person name="Yoshida T."/>
            <person name="Shimamura S."/>
            <person name="Takaki Y."/>
            <person name="Nagai Y."/>
            <person name="Toyoda A."/>
            <person name="Suzuki Y."/>
            <person name="Arimoto A."/>
            <person name="Ishii H."/>
            <person name="Satoh N."/>
            <person name="Nishiyama T."/>
            <person name="Hasebe M."/>
            <person name="Maruyama T."/>
            <person name="Minagawa J."/>
            <person name="Obokata J."/>
            <person name="Shigenobu S."/>
        </authorList>
    </citation>
    <scope>NUCLEOTIDE SEQUENCE [LARGE SCALE GENOMIC DNA]</scope>
</reference>